<dbReference type="AlphaFoldDB" id="A0A5J4YYW7"/>
<feature type="region of interest" description="Disordered" evidence="1">
    <location>
        <begin position="1"/>
        <end position="34"/>
    </location>
</feature>
<name>A0A5J4YYW7_PORPP</name>
<organism evidence="2 3">
    <name type="scientific">Porphyridium purpureum</name>
    <name type="common">Red alga</name>
    <name type="synonym">Porphyridium cruentum</name>
    <dbReference type="NCBI Taxonomy" id="35688"/>
    <lineage>
        <taxon>Eukaryota</taxon>
        <taxon>Rhodophyta</taxon>
        <taxon>Bangiophyceae</taxon>
        <taxon>Porphyridiales</taxon>
        <taxon>Porphyridiaceae</taxon>
        <taxon>Porphyridium</taxon>
    </lineage>
</organism>
<protein>
    <submittedName>
        <fullName evidence="2">Uncharacterized protein</fullName>
    </submittedName>
</protein>
<comment type="caution">
    <text evidence="2">The sequence shown here is derived from an EMBL/GenBank/DDBJ whole genome shotgun (WGS) entry which is preliminary data.</text>
</comment>
<keyword evidence="3" id="KW-1185">Reference proteome</keyword>
<gene>
    <name evidence="2" type="ORF">FVE85_1978</name>
</gene>
<dbReference type="EMBL" id="VRMN01000003">
    <property type="protein sequence ID" value="KAA8495823.1"/>
    <property type="molecule type" value="Genomic_DNA"/>
</dbReference>
<evidence type="ECO:0000256" key="1">
    <source>
        <dbReference type="SAM" id="MobiDB-lite"/>
    </source>
</evidence>
<feature type="compositionally biased region" description="Polar residues" evidence="1">
    <location>
        <begin position="17"/>
        <end position="34"/>
    </location>
</feature>
<evidence type="ECO:0000313" key="3">
    <source>
        <dbReference type="Proteomes" id="UP000324585"/>
    </source>
</evidence>
<feature type="region of interest" description="Disordered" evidence="1">
    <location>
        <begin position="342"/>
        <end position="409"/>
    </location>
</feature>
<dbReference type="Proteomes" id="UP000324585">
    <property type="component" value="Unassembled WGS sequence"/>
</dbReference>
<sequence>MRASRVSLPLVRVPRYGTSQPQSHMQSDSQYGQTQLGASVISHASDYRSQLTVHGCIKQTASIPAQVSQADSRRQENAARYAAVLGDVPSSSQLRPSFTPSMLANGLTHAGGIASTNSQLHPETQQALTSELRARVLDSALASTKEHQLNQMCAAVQREVMAVSERMLGTQSAVESQKDFLAEVQSKLTSSFDSACSRILIEVSRLPEHENSAEPSDRVFVDTATMTCAYLLENTDKKDEPTQSLSVAVDAPLARGEQDKVKCLHSQCGEKVPGQASDRAQSPISAVMTAHLAAKSSDENTVKNAIQKQNVDDTACATMKACEFGSSKPFRSVVRGDKTAPCIAPAGREQQMARGAWHRDGKSDLNQVRGGACASQPHAEAESGTTAANAADANCSGQEDGSCSWQRQDDEKEAAKGLWDFFQDDPYVSGQSTEPAAPVGQRQSALLARKRTYFGDEKASAKQKRLALHSFLIPFSNPDHATNAEKNCVKGSHEVETNWDGDQVQEERKHLSRERDKGGASRLLNTSLRRSARKARRLYL</sequence>
<accession>A0A5J4YYW7</accession>
<feature type="compositionally biased region" description="Polar residues" evidence="1">
    <location>
        <begin position="395"/>
        <end position="406"/>
    </location>
</feature>
<feature type="region of interest" description="Disordered" evidence="1">
    <location>
        <begin position="494"/>
        <end position="520"/>
    </location>
</feature>
<evidence type="ECO:0000313" key="2">
    <source>
        <dbReference type="EMBL" id="KAA8495823.1"/>
    </source>
</evidence>
<proteinExistence type="predicted"/>
<reference evidence="3" key="1">
    <citation type="journal article" date="2019" name="Nat. Commun.">
        <title>Expansion of phycobilisome linker gene families in mesophilic red algae.</title>
        <authorList>
            <person name="Lee J."/>
            <person name="Kim D."/>
            <person name="Bhattacharya D."/>
            <person name="Yoon H.S."/>
        </authorList>
    </citation>
    <scope>NUCLEOTIDE SEQUENCE [LARGE SCALE GENOMIC DNA]</scope>
    <source>
        <strain evidence="3">CCMP 1328</strain>
    </source>
</reference>
<feature type="compositionally biased region" description="Basic and acidic residues" evidence="1">
    <location>
        <begin position="505"/>
        <end position="519"/>
    </location>
</feature>